<comment type="caution">
    <text evidence="1">The sequence shown here is derived from an EMBL/GenBank/DDBJ whole genome shotgun (WGS) entry which is preliminary data.</text>
</comment>
<dbReference type="InParanoid" id="A0A0D2JVB2"/>
<dbReference type="STRING" id="1429043.X474_13500"/>
<name>A0A0D2JVB2_9BACT</name>
<proteinExistence type="predicted"/>
<reference evidence="1 2" key="1">
    <citation type="submission" date="2013-11" db="EMBL/GenBank/DDBJ databases">
        <title>Metagenomic analysis of a methanogenic consortium involved in long chain n-alkane degradation.</title>
        <authorList>
            <person name="Davidova I.A."/>
            <person name="Callaghan A.V."/>
            <person name="Wawrik B."/>
            <person name="Pruitt S."/>
            <person name="Marks C."/>
            <person name="Duncan K.E."/>
            <person name="Suflita J.M."/>
        </authorList>
    </citation>
    <scope>NUCLEOTIDE SEQUENCE [LARGE SCALE GENOMIC DNA]</scope>
    <source>
        <strain evidence="1 2">SPR</strain>
    </source>
</reference>
<sequence>MIISGHQPVYLPWLGLWHKLYLCDTFVYMDTVQYLENDWNNRNRIRTPQGLLWLTAPLDRRNTGGKALNQIRLLTPEAGKQGKWQEKHWQSIRRNYRRAPYFDWYAKDLEEMYLGKTWENLVEICFAQFTLFSSWLGLKRTIVRMSQFKFDGSKDRFVLDHALKLGGKGVVFGAQGINYVRPEIFSKKKVKIYFQNYRHPTYRQTFAGFQEGCSVLDLLVNHGPKSTAILLGQNISRTRLRQGGLWHSEAEKRK</sequence>
<evidence type="ECO:0000313" key="2">
    <source>
        <dbReference type="Proteomes" id="UP000032233"/>
    </source>
</evidence>
<accession>A0A0D2JVB2</accession>
<dbReference type="InterPro" id="IPR014985">
    <property type="entry name" value="WbqC"/>
</dbReference>
<dbReference type="RefSeq" id="WP_044349204.1">
    <property type="nucleotide sequence ID" value="NZ_AZAC01000015.1"/>
</dbReference>
<dbReference type="AlphaFoldDB" id="A0A0D2JVB2"/>
<dbReference type="Proteomes" id="UP000032233">
    <property type="component" value="Unassembled WGS sequence"/>
</dbReference>
<evidence type="ECO:0000313" key="1">
    <source>
        <dbReference type="EMBL" id="KIX13495.1"/>
    </source>
</evidence>
<evidence type="ECO:0008006" key="3">
    <source>
        <dbReference type="Google" id="ProtNLM"/>
    </source>
</evidence>
<protein>
    <recommendedName>
        <fullName evidence="3">WbqC-like protein</fullName>
    </recommendedName>
</protein>
<organism evidence="1 2">
    <name type="scientific">Dethiosulfatarculus sandiegensis</name>
    <dbReference type="NCBI Taxonomy" id="1429043"/>
    <lineage>
        <taxon>Bacteria</taxon>
        <taxon>Pseudomonadati</taxon>
        <taxon>Thermodesulfobacteriota</taxon>
        <taxon>Desulfarculia</taxon>
        <taxon>Desulfarculales</taxon>
        <taxon>Desulfarculaceae</taxon>
        <taxon>Dethiosulfatarculus</taxon>
    </lineage>
</organism>
<keyword evidence="2" id="KW-1185">Reference proteome</keyword>
<gene>
    <name evidence="1" type="ORF">X474_13500</name>
</gene>
<dbReference type="EMBL" id="AZAC01000015">
    <property type="protein sequence ID" value="KIX13495.1"/>
    <property type="molecule type" value="Genomic_DNA"/>
</dbReference>
<dbReference type="Pfam" id="PF08889">
    <property type="entry name" value="WbqC"/>
    <property type="match status" value="1"/>
</dbReference>